<name>A0ABV6H5X3_9ACTN</name>
<dbReference type="PANTHER" id="PTHR23150">
    <property type="entry name" value="SULFATASE MODIFYING FACTOR 1, 2"/>
    <property type="match status" value="1"/>
</dbReference>
<comment type="caution">
    <text evidence="2">The sequence shown here is derived from an EMBL/GenBank/DDBJ whole genome shotgun (WGS) entry which is preliminary data.</text>
</comment>
<reference evidence="2 3" key="1">
    <citation type="submission" date="2024-09" db="EMBL/GenBank/DDBJ databases">
        <authorList>
            <person name="Sun Q."/>
            <person name="Mori K."/>
        </authorList>
    </citation>
    <scope>NUCLEOTIDE SEQUENCE [LARGE SCALE GENOMIC DNA]</scope>
    <source>
        <strain evidence="2 3">CCM 7957</strain>
    </source>
</reference>
<dbReference type="InterPro" id="IPR051043">
    <property type="entry name" value="Sulfatase_Mod_Factor_Kinase"/>
</dbReference>
<dbReference type="Proteomes" id="UP001589783">
    <property type="component" value="Unassembled WGS sequence"/>
</dbReference>
<evidence type="ECO:0000313" key="2">
    <source>
        <dbReference type="EMBL" id="MFC0314269.1"/>
    </source>
</evidence>
<protein>
    <submittedName>
        <fullName evidence="2">Formylglycine-generating enzyme family protein</fullName>
    </submittedName>
</protein>
<evidence type="ECO:0000313" key="3">
    <source>
        <dbReference type="Proteomes" id="UP001589783"/>
    </source>
</evidence>
<accession>A0ABV6H5X3</accession>
<gene>
    <name evidence="2" type="ORF">ACFFJD_05295</name>
</gene>
<dbReference type="InterPro" id="IPR005532">
    <property type="entry name" value="SUMF_dom"/>
</dbReference>
<keyword evidence="3" id="KW-1185">Reference proteome</keyword>
<dbReference type="SUPFAM" id="SSF56436">
    <property type="entry name" value="C-type lectin-like"/>
    <property type="match status" value="1"/>
</dbReference>
<dbReference type="InterPro" id="IPR016187">
    <property type="entry name" value="CTDL_fold"/>
</dbReference>
<evidence type="ECO:0000259" key="1">
    <source>
        <dbReference type="Pfam" id="PF03781"/>
    </source>
</evidence>
<dbReference type="Pfam" id="PF03781">
    <property type="entry name" value="FGE-sulfatase"/>
    <property type="match status" value="1"/>
</dbReference>
<organism evidence="2 3">
    <name type="scientific">Gordonia phosphorivorans</name>
    <dbReference type="NCBI Taxonomy" id="1056982"/>
    <lineage>
        <taxon>Bacteria</taxon>
        <taxon>Bacillati</taxon>
        <taxon>Actinomycetota</taxon>
        <taxon>Actinomycetes</taxon>
        <taxon>Mycobacteriales</taxon>
        <taxon>Gordoniaceae</taxon>
        <taxon>Gordonia</taxon>
    </lineage>
</organism>
<dbReference type="InterPro" id="IPR042095">
    <property type="entry name" value="SUMF_sf"/>
</dbReference>
<sequence>MTEPGDGGPVGMRWVPPGEFTMGSDHDYREERPAHRERVDGFWMDVAPVTVAEFGRFVAATGYLTTAEQTPDAVDYPDADPALLVAGSLVFTPPPGPVPLDDPARWWSYVPGTCWRSPEGPGSTVDGLAEHPVVHVSLTDARAYARWAGKELATEAQWERAARGGRDGRRYAWGEELMPAGVPVANTWQGDFPWRSDDPDGFSRTSPVGHYPANPYGLVDLIGNVWEWTASAATDSHGSSPSSCCAPNPARAEAAAHPRNTIKGGSHLCAPEYCRRYRPAARAAQEVDGSTSHLGFRCVSSHSEIAKQV</sequence>
<feature type="domain" description="Sulfatase-modifying factor enzyme-like" evidence="1">
    <location>
        <begin position="12"/>
        <end position="299"/>
    </location>
</feature>
<proteinExistence type="predicted"/>
<dbReference type="EMBL" id="JBHLWV010000013">
    <property type="protein sequence ID" value="MFC0314269.1"/>
    <property type="molecule type" value="Genomic_DNA"/>
</dbReference>
<dbReference type="Gene3D" id="3.90.1580.10">
    <property type="entry name" value="paralog of FGE (formylglycine-generating enzyme)"/>
    <property type="match status" value="1"/>
</dbReference>
<dbReference type="RefSeq" id="WP_382361894.1">
    <property type="nucleotide sequence ID" value="NZ_JBHLWV010000013.1"/>
</dbReference>
<dbReference type="PANTHER" id="PTHR23150:SF19">
    <property type="entry name" value="FORMYLGLYCINE-GENERATING ENZYME"/>
    <property type="match status" value="1"/>
</dbReference>